<proteinExistence type="predicted"/>
<evidence type="ECO:0000256" key="1">
    <source>
        <dbReference type="SAM" id="MobiDB-lite"/>
    </source>
</evidence>
<evidence type="ECO:0000313" key="3">
    <source>
        <dbReference type="Proteomes" id="UP001164803"/>
    </source>
</evidence>
<dbReference type="Proteomes" id="UP001164803">
    <property type="component" value="Chromosome"/>
</dbReference>
<reference evidence="2" key="1">
    <citation type="submission" date="2022-08" db="EMBL/GenBank/DDBJ databases">
        <title>Alicyclobacillus dauci DSM2870, complete genome.</title>
        <authorList>
            <person name="Wang Q."/>
            <person name="Cai R."/>
            <person name="Wang Z."/>
        </authorList>
    </citation>
    <scope>NUCLEOTIDE SEQUENCE</scope>
    <source>
        <strain evidence="2">DSM 28700</strain>
    </source>
</reference>
<organism evidence="2 3">
    <name type="scientific">Alicyclobacillus dauci</name>
    <dbReference type="NCBI Taxonomy" id="1475485"/>
    <lineage>
        <taxon>Bacteria</taxon>
        <taxon>Bacillati</taxon>
        <taxon>Bacillota</taxon>
        <taxon>Bacilli</taxon>
        <taxon>Bacillales</taxon>
        <taxon>Alicyclobacillaceae</taxon>
        <taxon>Alicyclobacillus</taxon>
    </lineage>
</organism>
<keyword evidence="3" id="KW-1185">Reference proteome</keyword>
<protein>
    <submittedName>
        <fullName evidence="2">Uncharacterized protein</fullName>
    </submittedName>
</protein>
<gene>
    <name evidence="2" type="ORF">NZD86_01420</name>
</gene>
<accession>A0ABY6Z3J4</accession>
<name>A0ABY6Z3J4_9BACL</name>
<dbReference type="RefSeq" id="WP_268044698.1">
    <property type="nucleotide sequence ID" value="NZ_CP104064.1"/>
</dbReference>
<evidence type="ECO:0000313" key="2">
    <source>
        <dbReference type="EMBL" id="WAH37237.1"/>
    </source>
</evidence>
<feature type="region of interest" description="Disordered" evidence="1">
    <location>
        <begin position="28"/>
        <end position="61"/>
    </location>
</feature>
<feature type="compositionally biased region" description="Polar residues" evidence="1">
    <location>
        <begin position="45"/>
        <end position="61"/>
    </location>
</feature>
<dbReference type="EMBL" id="CP104064">
    <property type="protein sequence ID" value="WAH37237.1"/>
    <property type="molecule type" value="Genomic_DNA"/>
</dbReference>
<sequence length="61" mass="6615">MKSKQLTLEHSWVTDHRLPIEVVFFSPSESSRDETPACLGGQAGPTGSTELATATPAEQWT</sequence>